<comment type="subcellular location">
    <subcellularLocation>
        <location evidence="1">Membrane</location>
    </subcellularLocation>
</comment>
<feature type="domain" description="Bacterial surface antigen (D15)" evidence="3">
    <location>
        <begin position="596"/>
        <end position="859"/>
    </location>
</feature>
<accession>A0A1M5F3Y8</accession>
<dbReference type="GO" id="GO:0019867">
    <property type="term" value="C:outer membrane"/>
    <property type="evidence" value="ECO:0007669"/>
    <property type="project" value="InterPro"/>
</dbReference>
<dbReference type="Gene3D" id="2.40.160.50">
    <property type="entry name" value="membrane protein fhac: a member of the omp85/tpsb transporter family"/>
    <property type="match status" value="1"/>
</dbReference>
<name>A0A1M5F3Y8_9BACT</name>
<dbReference type="OrthoDB" id="333971at2"/>
<gene>
    <name evidence="4" type="ORF">SAMN02745131_03720</name>
</gene>
<dbReference type="AlphaFoldDB" id="A0A1M5F3Y8"/>
<dbReference type="InterPro" id="IPR000184">
    <property type="entry name" value="Bac_surfAg_D15"/>
</dbReference>
<evidence type="ECO:0000313" key="5">
    <source>
        <dbReference type="Proteomes" id="UP000184048"/>
    </source>
</evidence>
<reference evidence="4 5" key="1">
    <citation type="submission" date="2016-11" db="EMBL/GenBank/DDBJ databases">
        <authorList>
            <person name="Jaros S."/>
            <person name="Januszkiewicz K."/>
            <person name="Wedrychowicz H."/>
        </authorList>
    </citation>
    <scope>NUCLEOTIDE SEQUENCE [LARGE SCALE GENOMIC DNA]</scope>
    <source>
        <strain evidence="4 5">DSM 18119</strain>
    </source>
</reference>
<dbReference type="RefSeq" id="WP_072836842.1">
    <property type="nucleotide sequence ID" value="NZ_FQUU01000021.1"/>
</dbReference>
<evidence type="ECO:0000256" key="1">
    <source>
        <dbReference type="ARBA" id="ARBA00004370"/>
    </source>
</evidence>
<protein>
    <submittedName>
        <fullName evidence="4">Surface antigen</fullName>
    </submittedName>
</protein>
<evidence type="ECO:0000313" key="4">
    <source>
        <dbReference type="EMBL" id="SHF86320.1"/>
    </source>
</evidence>
<evidence type="ECO:0000256" key="2">
    <source>
        <dbReference type="ARBA" id="ARBA00023136"/>
    </source>
</evidence>
<dbReference type="Pfam" id="PF01103">
    <property type="entry name" value="Omp85"/>
    <property type="match status" value="1"/>
</dbReference>
<dbReference type="Proteomes" id="UP000184048">
    <property type="component" value="Unassembled WGS sequence"/>
</dbReference>
<keyword evidence="5" id="KW-1185">Reference proteome</keyword>
<dbReference type="EMBL" id="FQUU01000021">
    <property type="protein sequence ID" value="SHF86320.1"/>
    <property type="molecule type" value="Genomic_DNA"/>
</dbReference>
<sequence>MSTLRFPECKNSKLFTYSFFLALVLFNTKGFTQYTTLVDSISPYFKKVVAGAEYKRSSFHQWLWGKDYRKEWTTIITVPILNLDSAYGGLTPVKEGGGRQTKSLRLVDAYGKNWVLRSVNKTYLGALPQIVQGTFVEKLANDQIATNHPYAALTVPSLANAAGIYHTNPHYYIVPHHERLGEYNDVFANMLCLLEERPDETQVSQKNFGEPEDIVSTEKMMQKVLEENDHIMDQEAYVKTRLFDMLIGDWGRHEDNWRWAKFDSGTYKVYRPVPKDRDQTFAKFEGVLLNLIVKLGKFKELQTFEGEIKNIKWYNYPAYEIDKRFTNGLSMVSWLDASSALQKELTDSVIDNALRQMPKEIFDISGEEISRKIKTRRDHLSKYAKEYYTFLSRNIEIPGTKESELFKVTRLNDDSTSVNIYRINKDGEQTKAPIYSRTFLNKETHEIRLYGVGGNDIFQVMGVAKKGIKITVRGGPENDSMLDISYVEGWGHKTKFYDNPGNKIVTSAETKVHLSRFPSVNAYRYDIFKYNSRGLKPSFFYNNYYRFYIGADYSFTKNKARDGSFSAKHSIGLNYSLVEKSLHPYYNGIFTELIGRWNFNLNAGYDEVRRFNYFGIGNESVPRSNEISYHYFRLRNIYASFGIDQTFLIHHNVRLDFFYNGIKVIDDKNHFTSKDLGFVNSSEFNYNHFAGSQLSYAYSKTNNKVIPTKGGIFTIRGSYTKNLSQQDQSILKVGTALNIYLPLFKPFSIAIKTGASTLSGNPNTYQYNTLGGYYTLRGFWRYRFYGRSVFYDQNELRWLPEVKGYWFSGKMGLVAFFDEGRVWQPGESSSKWHYGYGGGIILSPFDKIAIAVTYGISEETTRTNIRIGKFL</sequence>
<organism evidence="4 5">
    <name type="scientific">Flavisolibacter ginsengisoli DSM 18119</name>
    <dbReference type="NCBI Taxonomy" id="1121884"/>
    <lineage>
        <taxon>Bacteria</taxon>
        <taxon>Pseudomonadati</taxon>
        <taxon>Bacteroidota</taxon>
        <taxon>Chitinophagia</taxon>
        <taxon>Chitinophagales</taxon>
        <taxon>Chitinophagaceae</taxon>
        <taxon>Flavisolibacter</taxon>
    </lineage>
</organism>
<evidence type="ECO:0000259" key="3">
    <source>
        <dbReference type="Pfam" id="PF01103"/>
    </source>
</evidence>
<keyword evidence="2" id="KW-0472">Membrane</keyword>
<dbReference type="STRING" id="1121884.SAMN02745131_03720"/>
<proteinExistence type="predicted"/>